<keyword evidence="6" id="KW-0539">Nucleus</keyword>
<evidence type="ECO:0000256" key="4">
    <source>
        <dbReference type="ARBA" id="ARBA00023172"/>
    </source>
</evidence>
<evidence type="ECO:0000256" key="8">
    <source>
        <dbReference type="SAM" id="MobiDB-lite"/>
    </source>
</evidence>
<reference evidence="9" key="2">
    <citation type="submission" date="2025-08" db="UniProtKB">
        <authorList>
            <consortium name="Ensembl"/>
        </authorList>
    </citation>
    <scope>IDENTIFICATION</scope>
</reference>
<dbReference type="Proteomes" id="UP000472272">
    <property type="component" value="Chromosome 14"/>
</dbReference>
<evidence type="ECO:0000256" key="6">
    <source>
        <dbReference type="ARBA" id="ARBA00023242"/>
    </source>
</evidence>
<feature type="region of interest" description="Disordered" evidence="8">
    <location>
        <begin position="13"/>
        <end position="35"/>
    </location>
</feature>
<feature type="compositionally biased region" description="Polar residues" evidence="8">
    <location>
        <begin position="110"/>
        <end position="131"/>
    </location>
</feature>
<dbReference type="GO" id="GO:0033557">
    <property type="term" value="C:Slx1-Slx4 complex"/>
    <property type="evidence" value="ECO:0007669"/>
    <property type="project" value="InterPro"/>
</dbReference>
<feature type="region of interest" description="Disordered" evidence="8">
    <location>
        <begin position="78"/>
        <end position="163"/>
    </location>
</feature>
<dbReference type="Ensembl" id="ENSPMRT00000025704.1">
    <property type="protein sequence ID" value="ENSPMRP00000024238.1"/>
    <property type="gene ID" value="ENSPMRG00000015667.1"/>
</dbReference>
<reference evidence="9 10" key="1">
    <citation type="journal article" date="2019" name="Proc. Natl. Acad. Sci. U.S.A.">
        <title>Regulatory changes in pterin and carotenoid genes underlie balanced color polymorphisms in the wall lizard.</title>
        <authorList>
            <person name="Andrade P."/>
            <person name="Pinho C."/>
            <person name="Perez I de Lanuza G."/>
            <person name="Afonso S."/>
            <person name="Brejcha J."/>
            <person name="Rubin C.J."/>
            <person name="Wallerman O."/>
            <person name="Pereira P."/>
            <person name="Sabatino S.J."/>
            <person name="Bellati A."/>
            <person name="Pellitteri-Rosa D."/>
            <person name="Bosakova Z."/>
            <person name="Bunikis I."/>
            <person name="Carretero M.A."/>
            <person name="Feiner N."/>
            <person name="Marsik P."/>
            <person name="Pauperio F."/>
            <person name="Salvi D."/>
            <person name="Soler L."/>
            <person name="While G.M."/>
            <person name="Uller T."/>
            <person name="Font E."/>
            <person name="Andersson L."/>
            <person name="Carneiro M."/>
        </authorList>
    </citation>
    <scope>NUCLEOTIDE SEQUENCE</scope>
</reference>
<dbReference type="Pfam" id="PF09494">
    <property type="entry name" value="Slx4"/>
    <property type="match status" value="1"/>
</dbReference>
<accession>A0A670JHS2</accession>
<reference evidence="9" key="3">
    <citation type="submission" date="2025-09" db="UniProtKB">
        <authorList>
            <consortium name="Ensembl"/>
        </authorList>
    </citation>
    <scope>IDENTIFICATION</scope>
</reference>
<keyword evidence="5" id="KW-0234">DNA repair</keyword>
<sequence length="246" mass="26251">PPGKAPLALLVTFPSPGSSAKPPEAPPTPMPSYSVMETPKLKKELHRWVLSGGGGQAPLAGRERLQHLPLSLVSSQVWSPCSPKAEDDLEPPAAGRLQGTASLPTGFPTGGSTKDSAPTASQESTASSGTGSDVSVASQSSSSMEFGSLVEEEEEEHVPASQAAAREAHKVEALRRHLTSKPALCRQILLYQPIELAGLQAELKESGVKIAMGKLMDFLDAHCITFTTAEARREKQQHSKKRRRRF</sequence>
<dbReference type="GO" id="GO:0006260">
    <property type="term" value="P:DNA replication"/>
    <property type="evidence" value="ECO:0007669"/>
    <property type="project" value="InterPro"/>
</dbReference>
<evidence type="ECO:0000313" key="9">
    <source>
        <dbReference type="Ensembl" id="ENSPMRP00000024238.1"/>
    </source>
</evidence>
<dbReference type="PANTHER" id="PTHR21541:SF3">
    <property type="entry name" value="STRUCTURE-SPECIFIC ENDONUCLEASE SUBUNIT SLX4"/>
    <property type="match status" value="1"/>
</dbReference>
<evidence type="ECO:0000256" key="7">
    <source>
        <dbReference type="ARBA" id="ARBA00029496"/>
    </source>
</evidence>
<keyword evidence="10" id="KW-1185">Reference proteome</keyword>
<evidence type="ECO:0000256" key="1">
    <source>
        <dbReference type="ARBA" id="ARBA00004123"/>
    </source>
</evidence>
<comment type="similarity">
    <text evidence="2">Belongs to the SLX4 family.</text>
</comment>
<dbReference type="InterPro" id="IPR018574">
    <property type="entry name" value="Structure-sp_endonuc_su_Slx4"/>
</dbReference>
<proteinExistence type="inferred from homology"/>
<dbReference type="AlphaFoldDB" id="A0A670JHS2"/>
<evidence type="ECO:0000256" key="2">
    <source>
        <dbReference type="ARBA" id="ARBA00006661"/>
    </source>
</evidence>
<keyword evidence="4" id="KW-0233">DNA recombination</keyword>
<dbReference type="PANTHER" id="PTHR21541">
    <property type="entry name" value="BTB POZ DOMAIN CONTAINING 12"/>
    <property type="match status" value="1"/>
</dbReference>
<keyword evidence="3" id="KW-0227">DNA damage</keyword>
<evidence type="ECO:0000256" key="5">
    <source>
        <dbReference type="ARBA" id="ARBA00023204"/>
    </source>
</evidence>
<evidence type="ECO:0000313" key="10">
    <source>
        <dbReference type="Proteomes" id="UP000472272"/>
    </source>
</evidence>
<evidence type="ECO:0000256" key="3">
    <source>
        <dbReference type="ARBA" id="ARBA00022763"/>
    </source>
</evidence>
<dbReference type="OMA" id="ERYSSYM"/>
<protein>
    <recommendedName>
        <fullName evidence="7">Structure-specific endonuclease subunit SLX4</fullName>
    </recommendedName>
</protein>
<name>A0A670JHS2_PODMU</name>
<dbReference type="GO" id="GO:0000712">
    <property type="term" value="P:resolution of meiotic recombination intermediates"/>
    <property type="evidence" value="ECO:0007669"/>
    <property type="project" value="TreeGrafter"/>
</dbReference>
<feature type="compositionally biased region" description="Low complexity" evidence="8">
    <location>
        <begin position="132"/>
        <end position="143"/>
    </location>
</feature>
<organism evidence="9 10">
    <name type="scientific">Podarcis muralis</name>
    <name type="common">Wall lizard</name>
    <name type="synonym">Lacerta muralis</name>
    <dbReference type="NCBI Taxonomy" id="64176"/>
    <lineage>
        <taxon>Eukaryota</taxon>
        <taxon>Metazoa</taxon>
        <taxon>Chordata</taxon>
        <taxon>Craniata</taxon>
        <taxon>Vertebrata</taxon>
        <taxon>Euteleostomi</taxon>
        <taxon>Lepidosauria</taxon>
        <taxon>Squamata</taxon>
        <taxon>Bifurcata</taxon>
        <taxon>Unidentata</taxon>
        <taxon>Episquamata</taxon>
        <taxon>Laterata</taxon>
        <taxon>Lacertibaenia</taxon>
        <taxon>Lacertidae</taxon>
        <taxon>Podarcis</taxon>
    </lineage>
</organism>
<dbReference type="GeneTree" id="ENSGT00390000014091"/>
<comment type="subcellular location">
    <subcellularLocation>
        <location evidence="1">Nucleus</location>
    </subcellularLocation>
</comment>
<dbReference type="GO" id="GO:0006281">
    <property type="term" value="P:DNA repair"/>
    <property type="evidence" value="ECO:0007669"/>
    <property type="project" value="UniProtKB-KW"/>
</dbReference>